<reference evidence="2 3" key="1">
    <citation type="journal article" date="2023" name="Mol. Biol. Evol.">
        <title>Genomics of Secondarily Temperate Adaptation in the Only Non-Antarctic Icefish.</title>
        <authorList>
            <person name="Rivera-Colon A.G."/>
            <person name="Rayamajhi N."/>
            <person name="Minhas B.F."/>
            <person name="Madrigal G."/>
            <person name="Bilyk K.T."/>
            <person name="Yoon V."/>
            <person name="Hune M."/>
            <person name="Gregory S."/>
            <person name="Cheng C.H.C."/>
            <person name="Catchen J.M."/>
        </authorList>
    </citation>
    <scope>NUCLEOTIDE SEQUENCE [LARGE SCALE GENOMIC DNA]</scope>
    <source>
        <strain evidence="2">JC2023a</strain>
    </source>
</reference>
<accession>A0AAN8CU94</accession>
<keyword evidence="1" id="KW-0732">Signal</keyword>
<evidence type="ECO:0000256" key="1">
    <source>
        <dbReference type="SAM" id="SignalP"/>
    </source>
</evidence>
<evidence type="ECO:0000313" key="3">
    <source>
        <dbReference type="Proteomes" id="UP001335648"/>
    </source>
</evidence>
<dbReference type="Proteomes" id="UP001335648">
    <property type="component" value="Unassembled WGS sequence"/>
</dbReference>
<name>A0AAN8CU94_9TELE</name>
<sequence length="106" mass="11481">MLETLTLIASLTWVTCSEGGARAALPPGAHRAARCLPLHRRGGGASCLTASEHDFWEYTNTKSMHANFPWNLNASLWMLGSARCSRRVQKQTEIPAAASGTHAFSL</sequence>
<feature type="chain" id="PRO_5043049908" evidence="1">
    <location>
        <begin position="24"/>
        <end position="106"/>
    </location>
</feature>
<gene>
    <name evidence="2" type="ORF">CesoFtcFv8_004354</name>
</gene>
<protein>
    <submittedName>
        <fullName evidence="2">Uncharacterized protein</fullName>
    </submittedName>
</protein>
<dbReference type="AlphaFoldDB" id="A0AAN8CU94"/>
<proteinExistence type="predicted"/>
<dbReference type="EMBL" id="JAULUE010002048">
    <property type="protein sequence ID" value="KAK5910526.1"/>
    <property type="molecule type" value="Genomic_DNA"/>
</dbReference>
<keyword evidence="3" id="KW-1185">Reference proteome</keyword>
<evidence type="ECO:0000313" key="2">
    <source>
        <dbReference type="EMBL" id="KAK5910526.1"/>
    </source>
</evidence>
<feature type="signal peptide" evidence="1">
    <location>
        <begin position="1"/>
        <end position="23"/>
    </location>
</feature>
<comment type="caution">
    <text evidence="2">The sequence shown here is derived from an EMBL/GenBank/DDBJ whole genome shotgun (WGS) entry which is preliminary data.</text>
</comment>
<organism evidence="2 3">
    <name type="scientific">Champsocephalus esox</name>
    <name type="common">pike icefish</name>
    <dbReference type="NCBI Taxonomy" id="159716"/>
    <lineage>
        <taxon>Eukaryota</taxon>
        <taxon>Metazoa</taxon>
        <taxon>Chordata</taxon>
        <taxon>Craniata</taxon>
        <taxon>Vertebrata</taxon>
        <taxon>Euteleostomi</taxon>
        <taxon>Actinopterygii</taxon>
        <taxon>Neopterygii</taxon>
        <taxon>Teleostei</taxon>
        <taxon>Neoteleostei</taxon>
        <taxon>Acanthomorphata</taxon>
        <taxon>Eupercaria</taxon>
        <taxon>Perciformes</taxon>
        <taxon>Notothenioidei</taxon>
        <taxon>Channichthyidae</taxon>
        <taxon>Champsocephalus</taxon>
    </lineage>
</organism>